<sequence length="87" mass="9921">MFGLRQRNFFYAGDPIPALNRREHRAFLDNLQKAALDCLEQENLLTKTEKERCFYMLEEGGAGRDGRLPGKDREPYAATEGISRGTV</sequence>
<dbReference type="Proteomes" id="UP000823935">
    <property type="component" value="Unassembled WGS sequence"/>
</dbReference>
<organism evidence="2 3">
    <name type="scientific">Candidatus Limivivens intestinipullorum</name>
    <dbReference type="NCBI Taxonomy" id="2840858"/>
    <lineage>
        <taxon>Bacteria</taxon>
        <taxon>Bacillati</taxon>
        <taxon>Bacillota</taxon>
        <taxon>Clostridia</taxon>
        <taxon>Lachnospirales</taxon>
        <taxon>Lachnospiraceae</taxon>
        <taxon>Lachnospiraceae incertae sedis</taxon>
        <taxon>Candidatus Limivivens</taxon>
    </lineage>
</organism>
<proteinExistence type="predicted"/>
<comment type="caution">
    <text evidence="2">The sequence shown here is derived from an EMBL/GenBank/DDBJ whole genome shotgun (WGS) entry which is preliminary data.</text>
</comment>
<evidence type="ECO:0000256" key="1">
    <source>
        <dbReference type="SAM" id="MobiDB-lite"/>
    </source>
</evidence>
<feature type="region of interest" description="Disordered" evidence="1">
    <location>
        <begin position="60"/>
        <end position="87"/>
    </location>
</feature>
<reference evidence="2" key="1">
    <citation type="submission" date="2020-10" db="EMBL/GenBank/DDBJ databases">
        <authorList>
            <person name="Gilroy R."/>
        </authorList>
    </citation>
    <scope>NUCLEOTIDE SEQUENCE</scope>
    <source>
        <strain evidence="2">CHK190-19873</strain>
    </source>
</reference>
<reference evidence="2" key="2">
    <citation type="journal article" date="2021" name="PeerJ">
        <title>Extensive microbial diversity within the chicken gut microbiome revealed by metagenomics and culture.</title>
        <authorList>
            <person name="Gilroy R."/>
            <person name="Ravi A."/>
            <person name="Getino M."/>
            <person name="Pursley I."/>
            <person name="Horton D.L."/>
            <person name="Alikhan N.F."/>
            <person name="Baker D."/>
            <person name="Gharbi K."/>
            <person name="Hall N."/>
            <person name="Watson M."/>
            <person name="Adriaenssens E.M."/>
            <person name="Foster-Nyarko E."/>
            <person name="Jarju S."/>
            <person name="Secka A."/>
            <person name="Antonio M."/>
            <person name="Oren A."/>
            <person name="Chaudhuri R.R."/>
            <person name="La Ragione R."/>
            <person name="Hildebrand F."/>
            <person name="Pallen M.J."/>
        </authorList>
    </citation>
    <scope>NUCLEOTIDE SEQUENCE</scope>
    <source>
        <strain evidence="2">CHK190-19873</strain>
    </source>
</reference>
<evidence type="ECO:0000313" key="3">
    <source>
        <dbReference type="Proteomes" id="UP000823935"/>
    </source>
</evidence>
<dbReference type="AlphaFoldDB" id="A0A9D1ETV7"/>
<gene>
    <name evidence="2" type="ORF">IAB44_11605</name>
</gene>
<evidence type="ECO:0000313" key="2">
    <source>
        <dbReference type="EMBL" id="HIS32170.1"/>
    </source>
</evidence>
<feature type="compositionally biased region" description="Basic and acidic residues" evidence="1">
    <location>
        <begin position="61"/>
        <end position="75"/>
    </location>
</feature>
<dbReference type="EMBL" id="DVIQ01000073">
    <property type="protein sequence ID" value="HIS32170.1"/>
    <property type="molecule type" value="Genomic_DNA"/>
</dbReference>
<accession>A0A9D1ETV7</accession>
<protein>
    <submittedName>
        <fullName evidence="2">Uncharacterized protein</fullName>
    </submittedName>
</protein>
<name>A0A9D1ETV7_9FIRM</name>